<proteinExistence type="predicted"/>
<dbReference type="AlphaFoldDB" id="A0A085LSJ0"/>
<evidence type="ECO:0000313" key="2">
    <source>
        <dbReference type="Proteomes" id="UP000030764"/>
    </source>
</evidence>
<name>A0A085LSJ0_9BILA</name>
<accession>A0A085LSJ0</accession>
<dbReference type="EMBL" id="KL363309">
    <property type="protein sequence ID" value="KFD47936.1"/>
    <property type="molecule type" value="Genomic_DNA"/>
</dbReference>
<reference evidence="1 2" key="1">
    <citation type="journal article" date="2014" name="Nat. Genet.">
        <title>Genome and transcriptome of the porcine whipworm Trichuris suis.</title>
        <authorList>
            <person name="Jex A.R."/>
            <person name="Nejsum P."/>
            <person name="Schwarz E.M."/>
            <person name="Hu L."/>
            <person name="Young N.D."/>
            <person name="Hall R.S."/>
            <person name="Korhonen P.K."/>
            <person name="Liao S."/>
            <person name="Thamsborg S."/>
            <person name="Xia J."/>
            <person name="Xu P."/>
            <person name="Wang S."/>
            <person name="Scheerlinck J.P."/>
            <person name="Hofmann A."/>
            <person name="Sternberg P.W."/>
            <person name="Wang J."/>
            <person name="Gasser R.B."/>
        </authorList>
    </citation>
    <scope>NUCLEOTIDE SEQUENCE [LARGE SCALE GENOMIC DNA]</scope>
    <source>
        <strain evidence="1">DCEP-RM93M</strain>
    </source>
</reference>
<organism evidence="1 2">
    <name type="scientific">Trichuris suis</name>
    <name type="common">pig whipworm</name>
    <dbReference type="NCBI Taxonomy" id="68888"/>
    <lineage>
        <taxon>Eukaryota</taxon>
        <taxon>Metazoa</taxon>
        <taxon>Ecdysozoa</taxon>
        <taxon>Nematoda</taxon>
        <taxon>Enoplea</taxon>
        <taxon>Dorylaimia</taxon>
        <taxon>Trichinellida</taxon>
        <taxon>Trichuridae</taxon>
        <taxon>Trichuris</taxon>
    </lineage>
</organism>
<gene>
    <name evidence="1" type="ORF">M513_11169</name>
</gene>
<evidence type="ECO:0000313" key="1">
    <source>
        <dbReference type="EMBL" id="KFD47936.1"/>
    </source>
</evidence>
<dbReference type="Proteomes" id="UP000030764">
    <property type="component" value="Unassembled WGS sequence"/>
</dbReference>
<keyword evidence="2" id="KW-1185">Reference proteome</keyword>
<protein>
    <submittedName>
        <fullName evidence="1">Uncharacterized protein</fullName>
    </submittedName>
</protein>
<sequence length="110" mass="12257">MSADFSTLLILILCICEEDLRVVKLMSNALSTYIALVAAVLRWPIRHQPDCFSFPVELLLTNVYCRLDSRPAEQVRYHKGAVVSVAVGSSGQSIKDSQLSLSLLPRRHNT</sequence>